<evidence type="ECO:0000313" key="2">
    <source>
        <dbReference type="EMBL" id="GAU32056.1"/>
    </source>
</evidence>
<feature type="domain" description="DUF6469" evidence="1">
    <location>
        <begin position="50"/>
        <end position="173"/>
    </location>
</feature>
<dbReference type="InterPro" id="IPR045529">
    <property type="entry name" value="DUF6469"/>
</dbReference>
<reference evidence="3" key="1">
    <citation type="journal article" date="2017" name="Front. Plant Sci.">
        <title>Climate Clever Clovers: New Paradigm to Reduce the Environmental Footprint of Ruminants by Breeding Low Methanogenic Forages Utilizing Haplotype Variation.</title>
        <authorList>
            <person name="Kaur P."/>
            <person name="Appels R."/>
            <person name="Bayer P.E."/>
            <person name="Keeble-Gagnere G."/>
            <person name="Wang J."/>
            <person name="Hirakawa H."/>
            <person name="Shirasawa K."/>
            <person name="Vercoe P."/>
            <person name="Stefanova K."/>
            <person name="Durmic Z."/>
            <person name="Nichols P."/>
            <person name="Revell C."/>
            <person name="Isobe S.N."/>
            <person name="Edwards D."/>
            <person name="Erskine W."/>
        </authorList>
    </citation>
    <scope>NUCLEOTIDE SEQUENCE [LARGE SCALE GENOMIC DNA]</scope>
    <source>
        <strain evidence="3">cv. Daliak</strain>
    </source>
</reference>
<dbReference type="OrthoDB" id="6513042at2759"/>
<evidence type="ECO:0000313" key="3">
    <source>
        <dbReference type="Proteomes" id="UP000242715"/>
    </source>
</evidence>
<keyword evidence="3" id="KW-1185">Reference proteome</keyword>
<gene>
    <name evidence="2" type="ORF">TSUD_214110</name>
</gene>
<organism evidence="2 3">
    <name type="scientific">Trifolium subterraneum</name>
    <name type="common">Subterranean clover</name>
    <dbReference type="NCBI Taxonomy" id="3900"/>
    <lineage>
        <taxon>Eukaryota</taxon>
        <taxon>Viridiplantae</taxon>
        <taxon>Streptophyta</taxon>
        <taxon>Embryophyta</taxon>
        <taxon>Tracheophyta</taxon>
        <taxon>Spermatophyta</taxon>
        <taxon>Magnoliopsida</taxon>
        <taxon>eudicotyledons</taxon>
        <taxon>Gunneridae</taxon>
        <taxon>Pentapetalae</taxon>
        <taxon>rosids</taxon>
        <taxon>fabids</taxon>
        <taxon>Fabales</taxon>
        <taxon>Fabaceae</taxon>
        <taxon>Papilionoideae</taxon>
        <taxon>50 kb inversion clade</taxon>
        <taxon>NPAAA clade</taxon>
        <taxon>Hologalegina</taxon>
        <taxon>IRL clade</taxon>
        <taxon>Trifolieae</taxon>
        <taxon>Trifolium</taxon>
    </lineage>
</organism>
<dbReference type="AlphaFoldDB" id="A0A2Z6MHB6"/>
<protein>
    <recommendedName>
        <fullName evidence="1">DUF6469 domain-containing protein</fullName>
    </recommendedName>
</protein>
<dbReference type="Proteomes" id="UP000242715">
    <property type="component" value="Unassembled WGS sequence"/>
</dbReference>
<dbReference type="Pfam" id="PF20073">
    <property type="entry name" value="DUF6469"/>
    <property type="match status" value="1"/>
</dbReference>
<dbReference type="EMBL" id="DF973478">
    <property type="protein sequence ID" value="GAU32056.1"/>
    <property type="molecule type" value="Genomic_DNA"/>
</dbReference>
<evidence type="ECO:0000259" key="1">
    <source>
        <dbReference type="Pfam" id="PF20073"/>
    </source>
</evidence>
<name>A0A2Z6MHB6_TRISU</name>
<proteinExistence type="predicted"/>
<sequence>MMLNFAQVPKIPKTFLSTNGYMNSFFPALIEETHSDLYSSLMSVPQASFCEIRTMEMSKEFNPPHDLFYNITVKNITDEVYGVGKYEPEVGDLIAFTNIRPRSVYDLSRIKNYCHIAYIHGSKDEFTDEIPILLSKYMEMDSKFDLRRNKAQKLYAVYLINMTTNVRIWKALNSEMEGSNMNIIKKVLQPYSEFGINDKVTKGS</sequence>
<accession>A0A2Z6MHB6</accession>